<keyword evidence="1" id="KW-0812">Transmembrane</keyword>
<feature type="transmembrane region" description="Helical" evidence="1">
    <location>
        <begin position="66"/>
        <end position="94"/>
    </location>
</feature>
<dbReference type="Proteomes" id="UP000677228">
    <property type="component" value="Unassembled WGS sequence"/>
</dbReference>
<keyword evidence="6" id="KW-1185">Reference proteome</keyword>
<gene>
    <name evidence="2" type="ORF">GPM918_LOCUS38649</name>
    <name evidence="3" type="ORF">OVA965_LOCUS42688</name>
    <name evidence="4" type="ORF">SRO942_LOCUS39487</name>
    <name evidence="5" type="ORF">TMI583_LOCUS44672</name>
</gene>
<keyword evidence="1" id="KW-0472">Membrane</keyword>
<evidence type="ECO:0000313" key="3">
    <source>
        <dbReference type="EMBL" id="CAF1611859.1"/>
    </source>
</evidence>
<dbReference type="EMBL" id="CAJOBA010077671">
    <property type="protein sequence ID" value="CAF4425810.1"/>
    <property type="molecule type" value="Genomic_DNA"/>
</dbReference>
<evidence type="ECO:0000313" key="2">
    <source>
        <dbReference type="EMBL" id="CAF1541407.1"/>
    </source>
</evidence>
<dbReference type="Proteomes" id="UP000663829">
    <property type="component" value="Unassembled WGS sequence"/>
</dbReference>
<dbReference type="EMBL" id="CAJNOQ010025912">
    <property type="protein sequence ID" value="CAF1541407.1"/>
    <property type="molecule type" value="Genomic_DNA"/>
</dbReference>
<dbReference type="Proteomes" id="UP000681722">
    <property type="component" value="Unassembled WGS sequence"/>
</dbReference>
<evidence type="ECO:0000256" key="1">
    <source>
        <dbReference type="SAM" id="Phobius"/>
    </source>
</evidence>
<dbReference type="EMBL" id="CAJOBC010091548">
    <property type="protein sequence ID" value="CAF4401756.1"/>
    <property type="molecule type" value="Genomic_DNA"/>
</dbReference>
<dbReference type="EMBL" id="CAJNOK010053377">
    <property type="protein sequence ID" value="CAF1611859.1"/>
    <property type="molecule type" value="Genomic_DNA"/>
</dbReference>
<comment type="caution">
    <text evidence="2">The sequence shown here is derived from an EMBL/GenBank/DDBJ whole genome shotgun (WGS) entry which is preliminary data.</text>
</comment>
<sequence>MEYHEYKVDFEQSNMTQFYTKYKIIKYTLIFSEYVYFPLHGYILHLRSMLSPWWKKERYHLRERTLFIFCLRSAYFFGLYLFSNMLCLYCYLISYSVMVQVLRFTDCFTHDYDTVPLDSLQPRRCKVYDMKRTFSISFRSMNPNIISIPKSI</sequence>
<protein>
    <submittedName>
        <fullName evidence="2">Uncharacterized protein</fullName>
    </submittedName>
</protein>
<evidence type="ECO:0000313" key="6">
    <source>
        <dbReference type="Proteomes" id="UP000663829"/>
    </source>
</evidence>
<dbReference type="Proteomes" id="UP000682733">
    <property type="component" value="Unassembled WGS sequence"/>
</dbReference>
<proteinExistence type="predicted"/>
<evidence type="ECO:0000313" key="5">
    <source>
        <dbReference type="EMBL" id="CAF4425810.1"/>
    </source>
</evidence>
<evidence type="ECO:0000313" key="4">
    <source>
        <dbReference type="EMBL" id="CAF4401756.1"/>
    </source>
</evidence>
<accession>A0A815W541</accession>
<feature type="transmembrane region" description="Helical" evidence="1">
    <location>
        <begin position="24"/>
        <end position="45"/>
    </location>
</feature>
<reference evidence="2" key="1">
    <citation type="submission" date="2021-02" db="EMBL/GenBank/DDBJ databases">
        <authorList>
            <person name="Nowell W R."/>
        </authorList>
    </citation>
    <scope>NUCLEOTIDE SEQUENCE</scope>
</reference>
<dbReference type="AlphaFoldDB" id="A0A815W541"/>
<name>A0A815W541_9BILA</name>
<keyword evidence="1" id="KW-1133">Transmembrane helix</keyword>
<feature type="non-terminal residue" evidence="2">
    <location>
        <position position="152"/>
    </location>
</feature>
<organism evidence="2 6">
    <name type="scientific">Didymodactylos carnosus</name>
    <dbReference type="NCBI Taxonomy" id="1234261"/>
    <lineage>
        <taxon>Eukaryota</taxon>
        <taxon>Metazoa</taxon>
        <taxon>Spiralia</taxon>
        <taxon>Gnathifera</taxon>
        <taxon>Rotifera</taxon>
        <taxon>Eurotatoria</taxon>
        <taxon>Bdelloidea</taxon>
        <taxon>Philodinida</taxon>
        <taxon>Philodinidae</taxon>
        <taxon>Didymodactylos</taxon>
    </lineage>
</organism>